<dbReference type="eggNOG" id="COG0745">
    <property type="taxonomic scope" value="Bacteria"/>
</dbReference>
<evidence type="ECO:0000256" key="6">
    <source>
        <dbReference type="ARBA" id="ARBA00023125"/>
    </source>
</evidence>
<sequence length="236" mass="26004">METNHGKTTILLVEDDASLAQWIADYLTNNNYHVTTVMRGDEAVKVILTTKPDLVLLDIMLPGKDGFEVCKEVRASYPNPILMMTARDDEIDEVLGLEIGANDYITKPVRPRALVARIKSLLKNTAAADKSDVASTINIGGLSIDNTARSVHVNGVPLSLSSSEYNVFWVLANNAGEPISRENLIKAIRKIQYNGYDRSIDIVVSRLRKKIGDDSSAPTRIVTVWGKGYMLATSVW</sequence>
<keyword evidence="13" id="KW-1185">Reference proteome</keyword>
<dbReference type="GO" id="GO:0000156">
    <property type="term" value="F:phosphorelay response regulator activity"/>
    <property type="evidence" value="ECO:0007669"/>
    <property type="project" value="TreeGrafter"/>
</dbReference>
<dbReference type="SUPFAM" id="SSF46894">
    <property type="entry name" value="C-terminal effector domain of the bipartite response regulators"/>
    <property type="match status" value="1"/>
</dbReference>
<dbReference type="InterPro" id="IPR036388">
    <property type="entry name" value="WH-like_DNA-bd_sf"/>
</dbReference>
<evidence type="ECO:0000256" key="1">
    <source>
        <dbReference type="ARBA" id="ARBA00004496"/>
    </source>
</evidence>
<name>Q21P25_SACD2</name>
<evidence type="ECO:0000259" key="10">
    <source>
        <dbReference type="PROSITE" id="PS50110"/>
    </source>
</evidence>
<dbReference type="GO" id="GO:0005829">
    <property type="term" value="C:cytosol"/>
    <property type="evidence" value="ECO:0007669"/>
    <property type="project" value="TreeGrafter"/>
</dbReference>
<dbReference type="GO" id="GO:0000976">
    <property type="term" value="F:transcription cis-regulatory region binding"/>
    <property type="evidence" value="ECO:0007669"/>
    <property type="project" value="TreeGrafter"/>
</dbReference>
<dbReference type="Gene3D" id="1.10.10.10">
    <property type="entry name" value="Winged helix-like DNA-binding domain superfamily/Winged helix DNA-binding domain"/>
    <property type="match status" value="1"/>
</dbReference>
<dbReference type="FunFam" id="1.10.10.10:FF:000099">
    <property type="entry name" value="Two-component system response regulator TorR"/>
    <property type="match status" value="1"/>
</dbReference>
<dbReference type="SUPFAM" id="SSF52172">
    <property type="entry name" value="CheY-like"/>
    <property type="match status" value="1"/>
</dbReference>
<dbReference type="InterPro" id="IPR039420">
    <property type="entry name" value="WalR-like"/>
</dbReference>
<dbReference type="STRING" id="203122.Sde_0290"/>
<protein>
    <submittedName>
        <fullName evidence="12">Response regulator receiver</fullName>
    </submittedName>
</protein>
<dbReference type="Pfam" id="PF00486">
    <property type="entry name" value="Trans_reg_C"/>
    <property type="match status" value="1"/>
</dbReference>
<evidence type="ECO:0000256" key="5">
    <source>
        <dbReference type="ARBA" id="ARBA00023015"/>
    </source>
</evidence>
<feature type="DNA-binding region" description="OmpR/PhoB-type" evidence="9">
    <location>
        <begin position="134"/>
        <end position="233"/>
    </location>
</feature>
<dbReference type="PROSITE" id="PS51755">
    <property type="entry name" value="OMPR_PHOB"/>
    <property type="match status" value="1"/>
</dbReference>
<evidence type="ECO:0000256" key="3">
    <source>
        <dbReference type="ARBA" id="ARBA00022553"/>
    </source>
</evidence>
<accession>Q21P25</accession>
<evidence type="ECO:0000256" key="4">
    <source>
        <dbReference type="ARBA" id="ARBA00023012"/>
    </source>
</evidence>
<organism evidence="12 13">
    <name type="scientific">Saccharophagus degradans (strain 2-40 / ATCC 43961 / DSM 17024)</name>
    <dbReference type="NCBI Taxonomy" id="203122"/>
    <lineage>
        <taxon>Bacteria</taxon>
        <taxon>Pseudomonadati</taxon>
        <taxon>Pseudomonadota</taxon>
        <taxon>Gammaproteobacteria</taxon>
        <taxon>Cellvibrionales</taxon>
        <taxon>Cellvibrionaceae</taxon>
        <taxon>Saccharophagus</taxon>
    </lineage>
</organism>
<dbReference type="AlphaFoldDB" id="Q21P25"/>
<keyword evidence="7" id="KW-0804">Transcription</keyword>
<evidence type="ECO:0000256" key="8">
    <source>
        <dbReference type="PROSITE-ProRule" id="PRU00169"/>
    </source>
</evidence>
<comment type="subcellular location">
    <subcellularLocation>
        <location evidence="1">Cytoplasm</location>
    </subcellularLocation>
</comment>
<dbReference type="HOGENOM" id="CLU_000445_30_4_6"/>
<dbReference type="Pfam" id="PF00072">
    <property type="entry name" value="Response_reg"/>
    <property type="match status" value="1"/>
</dbReference>
<keyword evidence="5" id="KW-0805">Transcription regulation</keyword>
<dbReference type="RefSeq" id="WP_011466778.1">
    <property type="nucleotide sequence ID" value="NC_007912.1"/>
</dbReference>
<dbReference type="SMART" id="SM00862">
    <property type="entry name" value="Trans_reg_C"/>
    <property type="match status" value="1"/>
</dbReference>
<dbReference type="PROSITE" id="PS50110">
    <property type="entry name" value="RESPONSE_REGULATORY"/>
    <property type="match status" value="1"/>
</dbReference>
<dbReference type="GeneID" id="98611993"/>
<dbReference type="GO" id="GO:0006355">
    <property type="term" value="P:regulation of DNA-templated transcription"/>
    <property type="evidence" value="ECO:0007669"/>
    <property type="project" value="InterPro"/>
</dbReference>
<reference evidence="12 13" key="1">
    <citation type="journal article" date="2008" name="PLoS Genet.">
        <title>Complete genome sequence of the complex carbohydrate-degrading marine bacterium, Saccharophagus degradans strain 2-40 T.</title>
        <authorList>
            <person name="Weiner R.M."/>
            <person name="Taylor L.E.II."/>
            <person name="Henrissat B."/>
            <person name="Hauser L."/>
            <person name="Land M."/>
            <person name="Coutinho P.M."/>
            <person name="Rancurel C."/>
            <person name="Saunders E.H."/>
            <person name="Longmire A.G."/>
            <person name="Zhang H."/>
            <person name="Bayer E.A."/>
            <person name="Gilbert H.J."/>
            <person name="Larimer F."/>
            <person name="Zhulin I.B."/>
            <person name="Ekborg N.A."/>
            <person name="Lamed R."/>
            <person name="Richardson P.M."/>
            <person name="Borovok I."/>
            <person name="Hutcheson S."/>
        </authorList>
    </citation>
    <scope>NUCLEOTIDE SEQUENCE [LARGE SCALE GENOMIC DNA]</scope>
    <source>
        <strain evidence="13">2-40 / ATCC 43961 / DSM 17024</strain>
    </source>
</reference>
<evidence type="ECO:0000256" key="7">
    <source>
        <dbReference type="ARBA" id="ARBA00023163"/>
    </source>
</evidence>
<gene>
    <name evidence="12" type="ordered locus">Sde_0290</name>
</gene>
<evidence type="ECO:0000256" key="9">
    <source>
        <dbReference type="PROSITE-ProRule" id="PRU01091"/>
    </source>
</evidence>
<dbReference type="InterPro" id="IPR016032">
    <property type="entry name" value="Sig_transdc_resp-reg_C-effctor"/>
</dbReference>
<dbReference type="InterPro" id="IPR001789">
    <property type="entry name" value="Sig_transdc_resp-reg_receiver"/>
</dbReference>
<keyword evidence="2" id="KW-0963">Cytoplasm</keyword>
<dbReference type="Proteomes" id="UP000001947">
    <property type="component" value="Chromosome"/>
</dbReference>
<keyword evidence="3 8" id="KW-0597">Phosphoprotein</keyword>
<dbReference type="InterPro" id="IPR011006">
    <property type="entry name" value="CheY-like_superfamily"/>
</dbReference>
<dbReference type="PANTHER" id="PTHR48111">
    <property type="entry name" value="REGULATOR OF RPOS"/>
    <property type="match status" value="1"/>
</dbReference>
<evidence type="ECO:0000313" key="13">
    <source>
        <dbReference type="Proteomes" id="UP000001947"/>
    </source>
</evidence>
<dbReference type="InterPro" id="IPR001867">
    <property type="entry name" value="OmpR/PhoB-type_DNA-bd"/>
</dbReference>
<dbReference type="CDD" id="cd00383">
    <property type="entry name" value="trans_reg_C"/>
    <property type="match status" value="1"/>
</dbReference>
<feature type="domain" description="OmpR/PhoB-type" evidence="11">
    <location>
        <begin position="134"/>
        <end position="233"/>
    </location>
</feature>
<dbReference type="GO" id="GO:0032993">
    <property type="term" value="C:protein-DNA complex"/>
    <property type="evidence" value="ECO:0007669"/>
    <property type="project" value="TreeGrafter"/>
</dbReference>
<dbReference type="Gene3D" id="3.40.50.2300">
    <property type="match status" value="1"/>
</dbReference>
<keyword evidence="6 9" id="KW-0238">DNA-binding</keyword>
<keyword evidence="4" id="KW-0902">Two-component regulatory system</keyword>
<feature type="modified residue" description="4-aspartylphosphate" evidence="8">
    <location>
        <position position="58"/>
    </location>
</feature>
<evidence type="ECO:0000256" key="2">
    <source>
        <dbReference type="ARBA" id="ARBA00022490"/>
    </source>
</evidence>
<dbReference type="KEGG" id="sde:Sde_0290"/>
<evidence type="ECO:0000313" key="12">
    <source>
        <dbReference type="EMBL" id="ABD79554.1"/>
    </source>
</evidence>
<evidence type="ECO:0000259" key="11">
    <source>
        <dbReference type="PROSITE" id="PS51755"/>
    </source>
</evidence>
<dbReference type="OrthoDB" id="9802426at2"/>
<dbReference type="Gene3D" id="6.10.250.690">
    <property type="match status" value="1"/>
</dbReference>
<dbReference type="SMART" id="SM00448">
    <property type="entry name" value="REC"/>
    <property type="match status" value="1"/>
</dbReference>
<dbReference type="PANTHER" id="PTHR48111:SF47">
    <property type="entry name" value="TRANSCRIPTIONAL REGULATORY PROTEIN RSTA"/>
    <property type="match status" value="1"/>
</dbReference>
<dbReference type="FunFam" id="3.40.50.2300:FF:000001">
    <property type="entry name" value="DNA-binding response regulator PhoB"/>
    <property type="match status" value="1"/>
</dbReference>
<dbReference type="EMBL" id="CP000282">
    <property type="protein sequence ID" value="ABD79554.1"/>
    <property type="molecule type" value="Genomic_DNA"/>
</dbReference>
<feature type="domain" description="Response regulatory" evidence="10">
    <location>
        <begin position="9"/>
        <end position="122"/>
    </location>
</feature>
<proteinExistence type="predicted"/>